<gene>
    <name evidence="2" type="primary">LOC139354321</name>
</gene>
<reference evidence="2" key="2">
    <citation type="submission" date="2025-08" db="UniProtKB">
        <authorList>
            <consortium name="RefSeq"/>
        </authorList>
    </citation>
    <scope>IDENTIFICATION</scope>
</reference>
<keyword evidence="1" id="KW-1185">Reference proteome</keyword>
<accession>A0ABM4TXF0</accession>
<proteinExistence type="predicted"/>
<dbReference type="GeneID" id="139354321"/>
<dbReference type="Proteomes" id="UP001652628">
    <property type="component" value="Chromosome 2"/>
</dbReference>
<dbReference type="RefSeq" id="XP_070854645.1">
    <property type="nucleotide sequence ID" value="XM_070998544.1"/>
</dbReference>
<reference evidence="1" key="1">
    <citation type="submission" date="2025-05" db="UniProtKB">
        <authorList>
            <consortium name="RefSeq"/>
        </authorList>
    </citation>
    <scope>NUCLEOTIDE SEQUENCE [LARGE SCALE GENOMIC DNA]</scope>
</reference>
<name>A0ABM4TXF0_DROSZ</name>
<evidence type="ECO:0000313" key="1">
    <source>
        <dbReference type="Proteomes" id="UP001652628"/>
    </source>
</evidence>
<dbReference type="InterPro" id="IPR043502">
    <property type="entry name" value="DNA/RNA_pol_sf"/>
</dbReference>
<sequence>MFHRVFIRKEGKDYQRFLWRDCDTSRKPDVYAMNVMIFGSASLPCSAQYVKNHYVEFFKNDNGRAVKAIVDHHYVDDYVDSFDTIDEAHKVIDKVEQIHQNGNFELRGFVSNLRELLAWMNNSPEIEMSPTKLNDSEPSTEKYLDFIGITDQTSSVSS</sequence>
<protein>
    <submittedName>
        <fullName evidence="2">Uncharacterized protein</fullName>
    </submittedName>
</protein>
<evidence type="ECO:0000313" key="2">
    <source>
        <dbReference type="RefSeq" id="XP_070854645.1"/>
    </source>
</evidence>
<dbReference type="PANTHER" id="PTHR47331">
    <property type="entry name" value="PHD-TYPE DOMAIN-CONTAINING PROTEIN"/>
    <property type="match status" value="1"/>
</dbReference>
<organism evidence="1 2">
    <name type="scientific">Drosophila suzukii</name>
    <name type="common">Spotted-wing drosophila fruit fly</name>
    <dbReference type="NCBI Taxonomy" id="28584"/>
    <lineage>
        <taxon>Eukaryota</taxon>
        <taxon>Metazoa</taxon>
        <taxon>Ecdysozoa</taxon>
        <taxon>Arthropoda</taxon>
        <taxon>Hexapoda</taxon>
        <taxon>Insecta</taxon>
        <taxon>Pterygota</taxon>
        <taxon>Neoptera</taxon>
        <taxon>Endopterygota</taxon>
        <taxon>Diptera</taxon>
        <taxon>Brachycera</taxon>
        <taxon>Muscomorpha</taxon>
        <taxon>Ephydroidea</taxon>
        <taxon>Drosophilidae</taxon>
        <taxon>Drosophila</taxon>
        <taxon>Sophophora</taxon>
    </lineage>
</organism>
<dbReference type="SUPFAM" id="SSF56672">
    <property type="entry name" value="DNA/RNA polymerases"/>
    <property type="match status" value="1"/>
</dbReference>
<dbReference type="PANTHER" id="PTHR47331:SF5">
    <property type="entry name" value="RIBONUCLEASE H"/>
    <property type="match status" value="1"/>
</dbReference>